<feature type="transmembrane region" description="Helical" evidence="1">
    <location>
        <begin position="367"/>
        <end position="386"/>
    </location>
</feature>
<gene>
    <name evidence="2" type="ORF">H312_00657</name>
</gene>
<keyword evidence="1" id="KW-1133">Transmembrane helix</keyword>
<evidence type="ECO:0000313" key="2">
    <source>
        <dbReference type="EMBL" id="KCZ81898.1"/>
    </source>
</evidence>
<proteinExistence type="predicted"/>
<sequence length="397" mass="47822">MIFFYKLMLHNLMLQCITINDWLKNNISKSENKGIAEYKHLESLYLSLYPINDYEINDLFISLLNKYYLINASYYNEDTINALPEEFISKYKELILMITKNSIQLVTYNRNSLVDYVNKKYNTLLTKTVKWNKEKHNFFKIKKVFNKETMIYFISLINESFIIERIHLLLTNKINDPLLSIKADLLLSLLDKSFIESFQKEVTLILNKLLIQMDLHLYNYKEERYSLFSSIEADVVKGECELRKSERIINYCYSALYPIAYLNVLHILIKFKQYLAEFNKNLFLKGKSFHQKMHKISLFIQCYTYFLINTKCFDEFVTKHELRKIEYYKFMNTKISDNLYVNKEADYDFFNSYINQILLSNLNFKIFILWCLLYVCIILIIYLLFIKRDKNNSINKE</sequence>
<keyword evidence="1" id="KW-0812">Transmembrane</keyword>
<reference evidence="2 3" key="2">
    <citation type="submission" date="2014-03" db="EMBL/GenBank/DDBJ databases">
        <title>The Genome Sequence of Anncaliia algerae insect isolate PRA339.</title>
        <authorList>
            <consortium name="The Broad Institute Genome Sequencing Platform"/>
            <consortium name="The Broad Institute Genome Sequencing Center for Infectious Disease"/>
            <person name="Cuomo C."/>
            <person name="Becnel J."/>
            <person name="Sanscrainte N."/>
            <person name="Walker B."/>
            <person name="Young S.K."/>
            <person name="Zeng Q."/>
            <person name="Gargeya S."/>
            <person name="Fitzgerald M."/>
            <person name="Haas B."/>
            <person name="Abouelleil A."/>
            <person name="Alvarado L."/>
            <person name="Arachchi H.M."/>
            <person name="Berlin A.M."/>
            <person name="Chapman S.B."/>
            <person name="Dewar J."/>
            <person name="Goldberg J."/>
            <person name="Griggs A."/>
            <person name="Gujja S."/>
            <person name="Hansen M."/>
            <person name="Howarth C."/>
            <person name="Imamovic A."/>
            <person name="Larimer J."/>
            <person name="McCowan C."/>
            <person name="Murphy C."/>
            <person name="Neiman D."/>
            <person name="Pearson M."/>
            <person name="Priest M."/>
            <person name="Roberts A."/>
            <person name="Saif S."/>
            <person name="Shea T."/>
            <person name="Sisk P."/>
            <person name="Sykes S."/>
            <person name="Wortman J."/>
            <person name="Nusbaum C."/>
            <person name="Birren B."/>
        </authorList>
    </citation>
    <scope>NUCLEOTIDE SEQUENCE [LARGE SCALE GENOMIC DNA]</scope>
    <source>
        <strain evidence="2 3">PRA339</strain>
    </source>
</reference>
<reference evidence="3" key="1">
    <citation type="submission" date="2013-02" db="EMBL/GenBank/DDBJ databases">
        <authorList>
            <consortium name="The Broad Institute Genome Sequencing Platform"/>
            <person name="Cuomo C."/>
            <person name="Becnel J."/>
            <person name="Sanscrainte N."/>
            <person name="Walker B."/>
            <person name="Young S.K."/>
            <person name="Zeng Q."/>
            <person name="Gargeya S."/>
            <person name="Fitzgerald M."/>
            <person name="Haas B."/>
            <person name="Abouelleil A."/>
            <person name="Alvarado L."/>
            <person name="Arachchi H.M."/>
            <person name="Berlin A.M."/>
            <person name="Chapman S.B."/>
            <person name="Dewar J."/>
            <person name="Goldberg J."/>
            <person name="Griggs A."/>
            <person name="Gujja S."/>
            <person name="Hansen M."/>
            <person name="Howarth C."/>
            <person name="Imamovic A."/>
            <person name="Larimer J."/>
            <person name="McCowan C."/>
            <person name="Murphy C."/>
            <person name="Neiman D."/>
            <person name="Pearson M."/>
            <person name="Priest M."/>
            <person name="Roberts A."/>
            <person name="Saif S."/>
            <person name="Shea T."/>
            <person name="Sisk P."/>
            <person name="Sykes S."/>
            <person name="Wortman J."/>
            <person name="Nusbaum C."/>
            <person name="Birren B."/>
        </authorList>
    </citation>
    <scope>NUCLEOTIDE SEQUENCE [LARGE SCALE GENOMIC DNA]</scope>
    <source>
        <strain evidence="3">PRA339</strain>
    </source>
</reference>
<evidence type="ECO:0000256" key="1">
    <source>
        <dbReference type="SAM" id="Phobius"/>
    </source>
</evidence>
<dbReference type="Proteomes" id="UP000030655">
    <property type="component" value="Unassembled WGS sequence"/>
</dbReference>
<protein>
    <submittedName>
        <fullName evidence="2">Uncharacterized protein</fullName>
    </submittedName>
</protein>
<organism evidence="2 3">
    <name type="scientific">Anncaliia algerae PRA339</name>
    <dbReference type="NCBI Taxonomy" id="1288291"/>
    <lineage>
        <taxon>Eukaryota</taxon>
        <taxon>Fungi</taxon>
        <taxon>Fungi incertae sedis</taxon>
        <taxon>Microsporidia</taxon>
        <taxon>Tubulinosematoidea</taxon>
        <taxon>Tubulinosematidae</taxon>
        <taxon>Anncaliia</taxon>
    </lineage>
</organism>
<dbReference type="VEuPathDB" id="MicrosporidiaDB:H312_00657"/>
<dbReference type="EMBL" id="KK365135">
    <property type="protein sequence ID" value="KCZ81898.1"/>
    <property type="molecule type" value="Genomic_DNA"/>
</dbReference>
<keyword evidence="1" id="KW-0472">Membrane</keyword>
<dbReference type="OrthoDB" id="10361536at2759"/>
<evidence type="ECO:0000313" key="3">
    <source>
        <dbReference type="Proteomes" id="UP000030655"/>
    </source>
</evidence>
<dbReference type="AlphaFoldDB" id="A0A059F3N0"/>
<accession>A0A059F3N0</accession>
<keyword evidence="3" id="KW-1185">Reference proteome</keyword>
<name>A0A059F3N0_9MICR</name>
<dbReference type="HOGENOM" id="CLU_694386_0_0_1"/>